<reference evidence="1 2" key="1">
    <citation type="submission" date="2016-10" db="EMBL/GenBank/DDBJ databases">
        <authorList>
            <person name="de Groot N.N."/>
        </authorList>
    </citation>
    <scope>NUCLEOTIDE SEQUENCE [LARGE SCALE GENOMIC DNA]</scope>
    <source>
        <strain evidence="1 2">CGMCC 4.5681</strain>
    </source>
</reference>
<organism evidence="1 2">
    <name type="scientific">Nonomuraea maritima</name>
    <dbReference type="NCBI Taxonomy" id="683260"/>
    <lineage>
        <taxon>Bacteria</taxon>
        <taxon>Bacillati</taxon>
        <taxon>Actinomycetota</taxon>
        <taxon>Actinomycetes</taxon>
        <taxon>Streptosporangiales</taxon>
        <taxon>Streptosporangiaceae</taxon>
        <taxon>Nonomuraea</taxon>
    </lineage>
</organism>
<keyword evidence="2" id="KW-1185">Reference proteome</keyword>
<protein>
    <submittedName>
        <fullName evidence="1">Uncharacterized protein</fullName>
    </submittedName>
</protein>
<sequence>MKSNKWHEVHLSVTPFRSIYLNNVPELLTVLDDNTTKMESSVIVDVYKIV</sequence>
<accession>A0A1G9DFD1</accession>
<evidence type="ECO:0000313" key="2">
    <source>
        <dbReference type="Proteomes" id="UP000198683"/>
    </source>
</evidence>
<dbReference type="AlphaFoldDB" id="A0A1G9DFD1"/>
<name>A0A1G9DFD1_9ACTN</name>
<dbReference type="EMBL" id="FNFB01000009">
    <property type="protein sequence ID" value="SDK62560.1"/>
    <property type="molecule type" value="Genomic_DNA"/>
</dbReference>
<gene>
    <name evidence="1" type="ORF">SAMN05421874_109115</name>
</gene>
<dbReference type="Proteomes" id="UP000198683">
    <property type="component" value="Unassembled WGS sequence"/>
</dbReference>
<proteinExistence type="predicted"/>
<evidence type="ECO:0000313" key="1">
    <source>
        <dbReference type="EMBL" id="SDK62560.1"/>
    </source>
</evidence>